<evidence type="ECO:0000313" key="5">
    <source>
        <dbReference type="EMBL" id="AOW99465.1"/>
    </source>
</evidence>
<dbReference type="SUPFAM" id="SSF52151">
    <property type="entry name" value="FabD/lysophospholipase-like"/>
    <property type="match status" value="1"/>
</dbReference>
<dbReference type="PANTHER" id="PTHR32176">
    <property type="entry name" value="XYLOSE ISOMERASE"/>
    <property type="match status" value="1"/>
</dbReference>
<dbReference type="PANTHER" id="PTHR32176:SF92">
    <property type="entry name" value="XYLOSE ISOMERASE"/>
    <property type="match status" value="1"/>
</dbReference>
<dbReference type="Gene3D" id="3.40.1090.10">
    <property type="entry name" value="Cytosolic phospholipase A2 catalytic domain"/>
    <property type="match status" value="1"/>
</dbReference>
<feature type="domain" description="PNPLA" evidence="4">
    <location>
        <begin position="6"/>
        <end position="222"/>
    </location>
</feature>
<evidence type="ECO:0000259" key="4">
    <source>
        <dbReference type="PROSITE" id="PS51635"/>
    </source>
</evidence>
<dbReference type="Pfam" id="PF01734">
    <property type="entry name" value="Patatin"/>
    <property type="match status" value="1"/>
</dbReference>
<dbReference type="CDD" id="cd07199">
    <property type="entry name" value="Pat17_PNPLA8_PNPLA9_like"/>
    <property type="match status" value="1"/>
</dbReference>
<keyword evidence="3" id="KW-0378">Hydrolase</keyword>
<dbReference type="InterPro" id="IPR016035">
    <property type="entry name" value="Acyl_Trfase/lysoPLipase"/>
</dbReference>
<keyword evidence="3" id="KW-0442">Lipid degradation</keyword>
<dbReference type="GO" id="GO:0047372">
    <property type="term" value="F:monoacylglycerol lipase activity"/>
    <property type="evidence" value="ECO:0007669"/>
    <property type="project" value="TreeGrafter"/>
</dbReference>
<evidence type="ECO:0000256" key="2">
    <source>
        <dbReference type="ARBA" id="ARBA00023098"/>
    </source>
</evidence>
<evidence type="ECO:0000256" key="3">
    <source>
        <dbReference type="PROSITE-ProRule" id="PRU01161"/>
    </source>
</evidence>
<accession>A0A1D8TQ01</accession>
<keyword evidence="2 3" id="KW-0443">Lipid metabolism</keyword>
<feature type="short sequence motif" description="GXGXXG" evidence="3">
    <location>
        <begin position="10"/>
        <end position="15"/>
    </location>
</feature>
<name>A0A1D8TQ01_9CYAN</name>
<dbReference type="InterPro" id="IPR002641">
    <property type="entry name" value="PNPLA_dom"/>
</dbReference>
<proteinExistence type="inferred from homology"/>
<evidence type="ECO:0000313" key="6">
    <source>
        <dbReference type="Proteomes" id="UP000177870"/>
    </source>
</evidence>
<dbReference type="EMBL" id="CP017599">
    <property type="protein sequence ID" value="AOW99465.1"/>
    <property type="molecule type" value="Genomic_DNA"/>
</dbReference>
<dbReference type="AlphaFoldDB" id="A0A1D8TQ01"/>
<sequence length="406" mass="46834">MTFKILSLDGGGMRGVISARILQEIEKTIKEKYGQELHEYFDLIAGTSTGSILAAGIACNMTAEDLIKLYNKEGKNIFLKSTRYMRKLRELSKLFGRGVLYPHEFPDKSEEQGLANVLKRNLVDPDSRKPLTMRDIKDLQLLILSYDVKSRNTTWFGNNDPSGWYIENDIPLWQICTASASAPTFFPPYQLLVKPDEENYKKKYRPHIDGGVSANNPVLAAIAHAISMKDEGKQNKTKIDDIAVLSIGTGTTTRPYTYDEVNKWGQLGWVSHLPDMFLDPDAENSEHIALRMFRGIGRQKYLRLNFEINTYMKEKSCFIKLWKPLRKINKYIHKYNLAFDNIRDKKKEKLNEDIDNYEAFKELKFAAECYLEYGTVDYKNADNDKDIAVRDAIDKFIYNHPPDHKK</sequence>
<dbReference type="OrthoDB" id="9807112at2"/>
<comment type="similarity">
    <text evidence="1">Belongs to the patatin family.</text>
</comment>
<feature type="active site" description="Nucleophile" evidence="3">
    <location>
        <position position="48"/>
    </location>
</feature>
<dbReference type="KEGG" id="mpro:BJP34_08350"/>
<dbReference type="RefSeq" id="WP_070391948.1">
    <property type="nucleotide sequence ID" value="NZ_CP017599.1"/>
</dbReference>
<gene>
    <name evidence="5" type="ORF">BJP34_08350</name>
</gene>
<feature type="short sequence motif" description="GXSXG" evidence="3">
    <location>
        <begin position="46"/>
        <end position="50"/>
    </location>
</feature>
<feature type="short sequence motif" description="DGA/G" evidence="3">
    <location>
        <begin position="209"/>
        <end position="211"/>
    </location>
</feature>
<dbReference type="PROSITE" id="PS51635">
    <property type="entry name" value="PNPLA"/>
    <property type="match status" value="1"/>
</dbReference>
<evidence type="ECO:0000256" key="1">
    <source>
        <dbReference type="ARBA" id="ARBA00010240"/>
    </source>
</evidence>
<protein>
    <recommendedName>
        <fullName evidence="4">PNPLA domain-containing protein</fullName>
    </recommendedName>
</protein>
<dbReference type="GO" id="GO:0004620">
    <property type="term" value="F:phospholipase activity"/>
    <property type="evidence" value="ECO:0007669"/>
    <property type="project" value="TreeGrafter"/>
</dbReference>
<organism evidence="5 6">
    <name type="scientific">Moorena producens PAL-8-15-08-1</name>
    <dbReference type="NCBI Taxonomy" id="1458985"/>
    <lineage>
        <taxon>Bacteria</taxon>
        <taxon>Bacillati</taxon>
        <taxon>Cyanobacteriota</taxon>
        <taxon>Cyanophyceae</taxon>
        <taxon>Coleofasciculales</taxon>
        <taxon>Coleofasciculaceae</taxon>
        <taxon>Moorena</taxon>
    </lineage>
</organism>
<dbReference type="Proteomes" id="UP000177870">
    <property type="component" value="Chromosome"/>
</dbReference>
<dbReference type="GO" id="GO:0016042">
    <property type="term" value="P:lipid catabolic process"/>
    <property type="evidence" value="ECO:0007669"/>
    <property type="project" value="UniProtKB-UniRule"/>
</dbReference>
<feature type="active site" description="Proton acceptor" evidence="3">
    <location>
        <position position="209"/>
    </location>
</feature>
<reference evidence="6" key="1">
    <citation type="submission" date="2016-10" db="EMBL/GenBank/DDBJ databases">
        <title>Comparative genomics uncovers the prolific and rare metabolic potential of the cyanobacterial genus Moorea.</title>
        <authorList>
            <person name="Leao T."/>
            <person name="Castelao G."/>
            <person name="Korobeynikov A."/>
            <person name="Monroe E.A."/>
            <person name="Podell S."/>
            <person name="Glukhov E."/>
            <person name="Allen E."/>
            <person name="Gerwick W.H."/>
            <person name="Gerwick L."/>
        </authorList>
    </citation>
    <scope>NUCLEOTIDE SEQUENCE [LARGE SCALE GENOMIC DNA]</scope>
    <source>
        <strain evidence="6">PAL-8-15-08-1</strain>
    </source>
</reference>